<protein>
    <recommendedName>
        <fullName evidence="1">MADF domain-containing protein</fullName>
    </recommendedName>
</protein>
<gene>
    <name evidence="2" type="ORF">MEUPH1_LOCUS4601</name>
</gene>
<dbReference type="EMBL" id="CARXXK010000001">
    <property type="protein sequence ID" value="CAI6347863.1"/>
    <property type="molecule type" value="Genomic_DNA"/>
</dbReference>
<feature type="domain" description="MADF" evidence="1">
    <location>
        <begin position="10"/>
        <end position="99"/>
    </location>
</feature>
<evidence type="ECO:0000313" key="2">
    <source>
        <dbReference type="EMBL" id="CAI6347863.1"/>
    </source>
</evidence>
<organism evidence="2 3">
    <name type="scientific">Macrosiphum euphorbiae</name>
    <name type="common">potato aphid</name>
    <dbReference type="NCBI Taxonomy" id="13131"/>
    <lineage>
        <taxon>Eukaryota</taxon>
        <taxon>Metazoa</taxon>
        <taxon>Ecdysozoa</taxon>
        <taxon>Arthropoda</taxon>
        <taxon>Hexapoda</taxon>
        <taxon>Insecta</taxon>
        <taxon>Pterygota</taxon>
        <taxon>Neoptera</taxon>
        <taxon>Paraneoptera</taxon>
        <taxon>Hemiptera</taxon>
        <taxon>Sternorrhyncha</taxon>
        <taxon>Aphidomorpha</taxon>
        <taxon>Aphidoidea</taxon>
        <taxon>Aphididae</taxon>
        <taxon>Macrosiphini</taxon>
        <taxon>Macrosiphum</taxon>
    </lineage>
</organism>
<dbReference type="SMART" id="SM00595">
    <property type="entry name" value="MADF"/>
    <property type="match status" value="1"/>
</dbReference>
<dbReference type="AlphaFoldDB" id="A0AAV0VYN3"/>
<dbReference type="InterPro" id="IPR006578">
    <property type="entry name" value="MADF-dom"/>
</dbReference>
<dbReference type="PANTHER" id="PTHR21505:SF15">
    <property type="entry name" value="RE18252P"/>
    <property type="match status" value="1"/>
</dbReference>
<comment type="caution">
    <text evidence="2">The sequence shown here is derived from an EMBL/GenBank/DDBJ whole genome shotgun (WGS) entry which is preliminary data.</text>
</comment>
<sequence>MELSREKVCQLIDLYYERPVLWDQTLSDYKNKFKKNDAWCEISKIMNIDKADIEKKMKNVIGQFYRECKKTKSGAGIDEVMESKWFAFNSLMFLKDKNKPRVTSDAGIEVSKL</sequence>
<dbReference type="Proteomes" id="UP001160148">
    <property type="component" value="Unassembled WGS sequence"/>
</dbReference>
<dbReference type="PANTHER" id="PTHR21505">
    <property type="entry name" value="MADF DOMAIN-CONTAINING PROTEIN-RELATED"/>
    <property type="match status" value="1"/>
</dbReference>
<evidence type="ECO:0000313" key="3">
    <source>
        <dbReference type="Proteomes" id="UP001160148"/>
    </source>
</evidence>
<reference evidence="2 3" key="1">
    <citation type="submission" date="2023-01" db="EMBL/GenBank/DDBJ databases">
        <authorList>
            <person name="Whitehead M."/>
        </authorList>
    </citation>
    <scope>NUCLEOTIDE SEQUENCE [LARGE SCALE GENOMIC DNA]</scope>
</reference>
<proteinExistence type="predicted"/>
<dbReference type="Pfam" id="PF10545">
    <property type="entry name" value="MADF_DNA_bdg"/>
    <property type="match status" value="1"/>
</dbReference>
<accession>A0AAV0VYN3</accession>
<dbReference type="PROSITE" id="PS51029">
    <property type="entry name" value="MADF"/>
    <property type="match status" value="1"/>
</dbReference>
<keyword evidence="3" id="KW-1185">Reference proteome</keyword>
<name>A0AAV0VYN3_9HEMI</name>
<evidence type="ECO:0000259" key="1">
    <source>
        <dbReference type="PROSITE" id="PS51029"/>
    </source>
</evidence>